<protein>
    <submittedName>
        <fullName evidence="2">Uncharacterized protein</fullName>
    </submittedName>
</protein>
<feature type="signal peptide" evidence="1">
    <location>
        <begin position="1"/>
        <end position="22"/>
    </location>
</feature>
<gene>
    <name evidence="2" type="ORF">HELGO_WM56983</name>
</gene>
<evidence type="ECO:0000313" key="2">
    <source>
        <dbReference type="EMBL" id="CAA6822952.1"/>
    </source>
</evidence>
<dbReference type="EMBL" id="CACVAV010000355">
    <property type="protein sequence ID" value="CAA6822952.1"/>
    <property type="molecule type" value="Genomic_DNA"/>
</dbReference>
<feature type="chain" id="PRO_5027580434" evidence="1">
    <location>
        <begin position="23"/>
        <end position="209"/>
    </location>
</feature>
<evidence type="ECO:0000256" key="1">
    <source>
        <dbReference type="SAM" id="SignalP"/>
    </source>
</evidence>
<reference evidence="2" key="1">
    <citation type="submission" date="2020-01" db="EMBL/GenBank/DDBJ databases">
        <authorList>
            <person name="Meier V. D."/>
            <person name="Meier V D."/>
        </authorList>
    </citation>
    <scope>NUCLEOTIDE SEQUENCE</scope>
    <source>
        <strain evidence="2">HLG_WM_MAG_08</strain>
    </source>
</reference>
<dbReference type="AlphaFoldDB" id="A0A6S6TQ26"/>
<keyword evidence="1" id="KW-0732">Signal</keyword>
<name>A0A6S6TQ26_9GAMM</name>
<sequence>MRWTKKLLMALPVVCAATFAEATVSVYTGFYIPYERHQGAYTCLNRQLMQAEFGIPLASMMSGIFAATKTIHQQSDGQNAYENINLLYKANAPITWNLNFDKSYPNGVTDYSFTLDLVALHAVNGNNTEGRQKTINTAKLAIISIVKTAEIVHRAGNFRVWIRWNNLPSGSGLTGTPVSAGSVNWPGWPFTSSSPLYQTYLGEMIHPDC</sequence>
<accession>A0A6S6TQ26</accession>
<proteinExistence type="predicted"/>
<organism evidence="2">
    <name type="scientific">uncultured Thiotrichaceae bacterium</name>
    <dbReference type="NCBI Taxonomy" id="298394"/>
    <lineage>
        <taxon>Bacteria</taxon>
        <taxon>Pseudomonadati</taxon>
        <taxon>Pseudomonadota</taxon>
        <taxon>Gammaproteobacteria</taxon>
        <taxon>Thiotrichales</taxon>
        <taxon>Thiotrichaceae</taxon>
        <taxon>environmental samples</taxon>
    </lineage>
</organism>